<evidence type="ECO:0000313" key="14">
    <source>
        <dbReference type="Proteomes" id="UP000177171"/>
    </source>
</evidence>
<dbReference type="SUPFAM" id="SSF82866">
    <property type="entry name" value="Multidrug efflux transporter AcrB transmembrane domain"/>
    <property type="match status" value="1"/>
</dbReference>
<feature type="domain" description="Protein export membrane protein SecD/SecF C-terminal" evidence="10">
    <location>
        <begin position="275"/>
        <end position="445"/>
    </location>
</feature>
<evidence type="ECO:0000256" key="9">
    <source>
        <dbReference type="HAMAP-Rule" id="MF_01463"/>
    </source>
</evidence>
<dbReference type="EMBL" id="MHQY01000007">
    <property type="protein sequence ID" value="OHA14497.1"/>
    <property type="molecule type" value="Genomic_DNA"/>
</dbReference>
<keyword evidence="8 9" id="KW-0472">Membrane</keyword>
<dbReference type="InterPro" id="IPR054384">
    <property type="entry name" value="SecDF_P1_head"/>
</dbReference>
<dbReference type="GO" id="GO:0043952">
    <property type="term" value="P:protein transport by the Sec complex"/>
    <property type="evidence" value="ECO:0007669"/>
    <property type="project" value="UniProtKB-UniRule"/>
</dbReference>
<dbReference type="InterPro" id="IPR048631">
    <property type="entry name" value="SecD_1st"/>
</dbReference>
<dbReference type="InterPro" id="IPR005791">
    <property type="entry name" value="SecD"/>
</dbReference>
<keyword evidence="5 9" id="KW-0653">Protein transport</keyword>
<evidence type="ECO:0000259" key="11">
    <source>
        <dbReference type="Pfam" id="PF21760"/>
    </source>
</evidence>
<dbReference type="GO" id="GO:0015450">
    <property type="term" value="F:protein-transporting ATPase activity"/>
    <property type="evidence" value="ECO:0007669"/>
    <property type="project" value="InterPro"/>
</dbReference>
<dbReference type="NCBIfam" id="TIGR01129">
    <property type="entry name" value="secD"/>
    <property type="match status" value="1"/>
</dbReference>
<evidence type="ECO:0000256" key="7">
    <source>
        <dbReference type="ARBA" id="ARBA00023010"/>
    </source>
</evidence>
<dbReference type="GO" id="GO:0005886">
    <property type="term" value="C:plasma membrane"/>
    <property type="evidence" value="ECO:0007669"/>
    <property type="project" value="UniProtKB-SubCell"/>
</dbReference>
<feature type="domain" description="SecDF P1 head subdomain" evidence="12">
    <location>
        <begin position="179"/>
        <end position="273"/>
    </location>
</feature>
<gene>
    <name evidence="9" type="primary">secD</name>
    <name evidence="13" type="ORF">A3G49_06650</name>
</gene>
<evidence type="ECO:0000256" key="4">
    <source>
        <dbReference type="ARBA" id="ARBA00022692"/>
    </source>
</evidence>
<dbReference type="Pfam" id="PF21760">
    <property type="entry name" value="SecD_1st"/>
    <property type="match status" value="1"/>
</dbReference>
<dbReference type="Proteomes" id="UP000177171">
    <property type="component" value="Unassembled WGS sequence"/>
</dbReference>
<feature type="transmembrane region" description="Helical" evidence="9">
    <location>
        <begin position="12"/>
        <end position="31"/>
    </location>
</feature>
<evidence type="ECO:0000256" key="6">
    <source>
        <dbReference type="ARBA" id="ARBA00022989"/>
    </source>
</evidence>
<comment type="similarity">
    <text evidence="9">Belongs to the SecD/SecF family. SecD subfamily.</text>
</comment>
<feature type="transmembrane region" description="Helical" evidence="9">
    <location>
        <begin position="292"/>
        <end position="312"/>
    </location>
</feature>
<evidence type="ECO:0000256" key="5">
    <source>
        <dbReference type="ARBA" id="ARBA00022927"/>
    </source>
</evidence>
<dbReference type="GO" id="GO:0006605">
    <property type="term" value="P:protein targeting"/>
    <property type="evidence" value="ECO:0007669"/>
    <property type="project" value="UniProtKB-UniRule"/>
</dbReference>
<feature type="transmembrane region" description="Helical" evidence="9">
    <location>
        <begin position="319"/>
        <end position="339"/>
    </location>
</feature>
<dbReference type="FunFam" id="1.20.1640.10:FF:000004">
    <property type="entry name" value="Protein translocase subunit SecD"/>
    <property type="match status" value="1"/>
</dbReference>
<comment type="caution">
    <text evidence="13">The sequence shown here is derived from an EMBL/GenBank/DDBJ whole genome shotgun (WGS) entry which is preliminary data.</text>
</comment>
<protein>
    <recommendedName>
        <fullName evidence="9">Protein translocase subunit SecD</fullName>
    </recommendedName>
</protein>
<keyword evidence="7 9" id="KW-0811">Translocation</keyword>
<dbReference type="Gene3D" id="1.20.1640.10">
    <property type="entry name" value="Multidrug efflux transporter AcrB transmembrane domain"/>
    <property type="match status" value="1"/>
</dbReference>
<dbReference type="Pfam" id="PF02355">
    <property type="entry name" value="SecD_SecF_C"/>
    <property type="match status" value="1"/>
</dbReference>
<keyword evidence="6 9" id="KW-1133">Transmembrane helix</keyword>
<dbReference type="InterPro" id="IPR055344">
    <property type="entry name" value="SecD_SecF_C_bact"/>
</dbReference>
<dbReference type="HAMAP" id="MF_01463_B">
    <property type="entry name" value="SecD_B"/>
    <property type="match status" value="1"/>
</dbReference>
<keyword evidence="3 9" id="KW-1003">Cell membrane</keyword>
<feature type="transmembrane region" description="Helical" evidence="9">
    <location>
        <begin position="387"/>
        <end position="412"/>
    </location>
</feature>
<evidence type="ECO:0000259" key="10">
    <source>
        <dbReference type="Pfam" id="PF02355"/>
    </source>
</evidence>
<name>A0A1G2LSC3_9BACT</name>
<evidence type="ECO:0000256" key="3">
    <source>
        <dbReference type="ARBA" id="ARBA00022475"/>
    </source>
</evidence>
<dbReference type="Gene3D" id="3.30.70.3400">
    <property type="match status" value="1"/>
</dbReference>
<feature type="transmembrane region" description="Helical" evidence="9">
    <location>
        <begin position="418"/>
        <end position="442"/>
    </location>
</feature>
<dbReference type="PANTHER" id="PTHR30081:SF1">
    <property type="entry name" value="PROTEIN TRANSLOCASE SUBUNIT SECD"/>
    <property type="match status" value="1"/>
</dbReference>
<feature type="transmembrane region" description="Helical" evidence="9">
    <location>
        <begin position="345"/>
        <end position="366"/>
    </location>
</feature>
<keyword evidence="4 9" id="KW-0812">Transmembrane</keyword>
<dbReference type="Pfam" id="PF22599">
    <property type="entry name" value="SecDF_P1_head"/>
    <property type="match status" value="1"/>
</dbReference>
<dbReference type="GO" id="GO:0065002">
    <property type="term" value="P:intracellular protein transmembrane transport"/>
    <property type="evidence" value="ECO:0007669"/>
    <property type="project" value="UniProtKB-UniRule"/>
</dbReference>
<evidence type="ECO:0000256" key="1">
    <source>
        <dbReference type="ARBA" id="ARBA00004651"/>
    </source>
</evidence>
<dbReference type="NCBIfam" id="TIGR00916">
    <property type="entry name" value="2A0604s01"/>
    <property type="match status" value="1"/>
</dbReference>
<evidence type="ECO:0000256" key="2">
    <source>
        <dbReference type="ARBA" id="ARBA00022448"/>
    </source>
</evidence>
<dbReference type="AlphaFoldDB" id="A0A1G2LSC3"/>
<comment type="subunit">
    <text evidence="9">Forms a complex with SecF. Part of the essential Sec protein translocation apparatus which comprises SecA, SecYEG and auxiliary proteins SecDF. Other proteins may also be involved.</text>
</comment>
<evidence type="ECO:0000259" key="12">
    <source>
        <dbReference type="Pfam" id="PF22599"/>
    </source>
</evidence>
<evidence type="ECO:0000256" key="8">
    <source>
        <dbReference type="ARBA" id="ARBA00023136"/>
    </source>
</evidence>
<keyword evidence="2 9" id="KW-0813">Transport</keyword>
<dbReference type="InterPro" id="IPR022813">
    <property type="entry name" value="SecD/SecF_arch_bac"/>
</dbReference>
<reference evidence="13 14" key="1">
    <citation type="journal article" date="2016" name="Nat. Commun.">
        <title>Thousands of microbial genomes shed light on interconnected biogeochemical processes in an aquifer system.</title>
        <authorList>
            <person name="Anantharaman K."/>
            <person name="Brown C.T."/>
            <person name="Hug L.A."/>
            <person name="Sharon I."/>
            <person name="Castelle C.J."/>
            <person name="Probst A.J."/>
            <person name="Thomas B.C."/>
            <person name="Singh A."/>
            <person name="Wilkins M.J."/>
            <person name="Karaoz U."/>
            <person name="Brodie E.L."/>
            <person name="Williams K.H."/>
            <person name="Hubbard S.S."/>
            <person name="Banfield J.F."/>
        </authorList>
    </citation>
    <scope>NUCLEOTIDE SEQUENCE [LARGE SCALE GENOMIC DNA]</scope>
</reference>
<dbReference type="InterPro" id="IPR048634">
    <property type="entry name" value="SecD_SecF_C"/>
</dbReference>
<feature type="domain" description="Protein translocase subunit SecDF P1" evidence="11">
    <location>
        <begin position="92"/>
        <end position="150"/>
    </location>
</feature>
<sequence>MSEEVIKKRFLSVFIIVIALVIGLFDAPQYFNRGVDFLMRKTNLPDFEIIKIRPPLEQSFRLGLDLLGGTHLVYEADLFNVSTIEKGNSMSALRDVIERRVNLFGVTEPIVQVERHGDSHRLIVELAGIKDINEAIRLIGETPFLEFREPRSEEEMNKILEAQKTGEQKDVDPYFIPTPLNGKYLKRSIVDFDQTTYKPIISLQFNDEGAKLFEEITERNIDKPVGIYLDGFLISAPNVREKISGGNAQITGNFTPDEAKKLVGRLNSGALPVPIKIISQQSVEASLGEVSLYRSLTAAIYGFLAVAFFMMFWYRLPGIISVLALLIYTSLVLAIFKIIPVTLTAAGVAGFVLSLGMAVDANILIFERFKEELRKGKNMEDSFREGFARAWTSIRDSNVSSIITALILYWFGTSLVKGFALTLGIGVLISMFSAITVSRTFLYSLMSPRLSKWRFLFLSGISHNL</sequence>
<accession>A0A1G2LSC3</accession>
<evidence type="ECO:0000313" key="13">
    <source>
        <dbReference type="EMBL" id="OHA14497.1"/>
    </source>
</evidence>
<dbReference type="PANTHER" id="PTHR30081">
    <property type="entry name" value="PROTEIN-EXPORT MEMBRANE PROTEIN SEC"/>
    <property type="match status" value="1"/>
</dbReference>
<comment type="function">
    <text evidence="9">Part of the Sec protein translocase complex. Interacts with the SecYEG preprotein conducting channel. SecDF uses the proton motive force (PMF) to complete protein translocation after the ATP-dependent function of SecA.</text>
</comment>
<organism evidence="13 14">
    <name type="scientific">Candidatus Sungbacteria bacterium RIFCSPLOWO2_12_FULL_41_11</name>
    <dbReference type="NCBI Taxonomy" id="1802286"/>
    <lineage>
        <taxon>Bacteria</taxon>
        <taxon>Candidatus Sungiibacteriota</taxon>
    </lineage>
</organism>
<proteinExistence type="inferred from homology"/>
<dbReference type="Gene3D" id="3.30.1360.200">
    <property type="match status" value="1"/>
</dbReference>
<comment type="subcellular location">
    <subcellularLocation>
        <location evidence="1 9">Cell membrane</location>
        <topology evidence="1 9">Multi-pass membrane protein</topology>
    </subcellularLocation>
</comment>